<sequence>MRLVGIRAATKAPPEYLPSLLGLAPGFSPGGALQHPSIHPSISHAGRAVRSPSCSVGVFKALRTKYLRRVEVETGEVPMLWMGSRTATCSPIIWPAGESYRTRIQRRPCRTNIAAQPCIRLRMSHEECLDLLNQAAPAPMNLARFARGRPNRSMLSSIPEPGTSA</sequence>
<dbReference type="EMBL" id="KZ824421">
    <property type="protein sequence ID" value="RAL05307.1"/>
    <property type="molecule type" value="Genomic_DNA"/>
</dbReference>
<accession>A0A395HBL9</accession>
<dbReference type="AlphaFoldDB" id="A0A395HBL9"/>
<organism evidence="1 2">
    <name type="scientific">Aspergillus ibericus CBS 121593</name>
    <dbReference type="NCBI Taxonomy" id="1448316"/>
    <lineage>
        <taxon>Eukaryota</taxon>
        <taxon>Fungi</taxon>
        <taxon>Dikarya</taxon>
        <taxon>Ascomycota</taxon>
        <taxon>Pezizomycotina</taxon>
        <taxon>Eurotiomycetes</taxon>
        <taxon>Eurotiomycetidae</taxon>
        <taxon>Eurotiales</taxon>
        <taxon>Aspergillaceae</taxon>
        <taxon>Aspergillus</taxon>
        <taxon>Aspergillus subgen. Circumdati</taxon>
    </lineage>
</organism>
<proteinExistence type="predicted"/>
<dbReference type="VEuPathDB" id="FungiDB:BO80DRAFT_133733"/>
<reference evidence="1 2" key="1">
    <citation type="submission" date="2018-02" db="EMBL/GenBank/DDBJ databases">
        <title>The genomes of Aspergillus section Nigri reveals drivers in fungal speciation.</title>
        <authorList>
            <consortium name="DOE Joint Genome Institute"/>
            <person name="Vesth T.C."/>
            <person name="Nybo J."/>
            <person name="Theobald S."/>
            <person name="Brandl J."/>
            <person name="Frisvad J.C."/>
            <person name="Nielsen K.F."/>
            <person name="Lyhne E.K."/>
            <person name="Kogle M.E."/>
            <person name="Kuo A."/>
            <person name="Riley R."/>
            <person name="Clum A."/>
            <person name="Nolan M."/>
            <person name="Lipzen A."/>
            <person name="Salamov A."/>
            <person name="Henrissat B."/>
            <person name="Wiebenga A."/>
            <person name="De vries R.P."/>
            <person name="Grigoriev I.V."/>
            <person name="Mortensen U.H."/>
            <person name="Andersen M.R."/>
            <person name="Baker S.E."/>
        </authorList>
    </citation>
    <scope>NUCLEOTIDE SEQUENCE [LARGE SCALE GENOMIC DNA]</scope>
    <source>
        <strain evidence="1 2">CBS 121593</strain>
    </source>
</reference>
<dbReference type="GeneID" id="37218476"/>
<gene>
    <name evidence="1" type="ORF">BO80DRAFT_133733</name>
</gene>
<dbReference type="OrthoDB" id="10601647at2759"/>
<evidence type="ECO:0000313" key="1">
    <source>
        <dbReference type="EMBL" id="RAL05307.1"/>
    </source>
</evidence>
<dbReference type="Proteomes" id="UP000249402">
    <property type="component" value="Unassembled WGS sequence"/>
</dbReference>
<name>A0A395HBL9_9EURO</name>
<dbReference type="RefSeq" id="XP_025579634.1">
    <property type="nucleotide sequence ID" value="XM_025713611.1"/>
</dbReference>
<evidence type="ECO:0000313" key="2">
    <source>
        <dbReference type="Proteomes" id="UP000249402"/>
    </source>
</evidence>
<keyword evidence="2" id="KW-1185">Reference proteome</keyword>
<protein>
    <submittedName>
        <fullName evidence="1">Uncharacterized protein</fullName>
    </submittedName>
</protein>